<dbReference type="EMBL" id="CCYD01002664">
    <property type="protein sequence ID" value="CEG47595.1"/>
    <property type="molecule type" value="Genomic_DNA"/>
</dbReference>
<keyword evidence="2" id="KW-0812">Transmembrane</keyword>
<evidence type="ECO:0000313" key="4">
    <source>
        <dbReference type="EMBL" id="CEG47595.1"/>
    </source>
</evidence>
<dbReference type="GO" id="GO:0016020">
    <property type="term" value="C:membrane"/>
    <property type="evidence" value="ECO:0007669"/>
    <property type="project" value="UniProtKB-SubCell"/>
</dbReference>
<proteinExistence type="predicted"/>
<sequence>MVADGSASSQLPTLMGSAAAGMISRVFCHPMDTIKARLQASTTKGQTIASHLNLQSFSLRHFRGLYRGIGTLVWNTASARRIPLLKRMTQLLDR</sequence>
<evidence type="ECO:0000256" key="3">
    <source>
        <dbReference type="ARBA" id="ARBA00023136"/>
    </source>
</evidence>
<evidence type="ECO:0000256" key="2">
    <source>
        <dbReference type="ARBA" id="ARBA00022692"/>
    </source>
</evidence>
<dbReference type="AlphaFoldDB" id="A0A0N7L7N8"/>
<dbReference type="InterPro" id="IPR018108">
    <property type="entry name" value="MCP_transmembrane"/>
</dbReference>
<evidence type="ECO:0000313" key="5">
    <source>
        <dbReference type="Proteomes" id="UP000054928"/>
    </source>
</evidence>
<reference evidence="5" key="1">
    <citation type="submission" date="2014-09" db="EMBL/GenBank/DDBJ databases">
        <authorList>
            <person name="Sharma Rahul"/>
            <person name="Thines Marco"/>
        </authorList>
    </citation>
    <scope>NUCLEOTIDE SEQUENCE [LARGE SCALE GENOMIC DNA]</scope>
</reference>
<dbReference type="RefSeq" id="XP_024583964.1">
    <property type="nucleotide sequence ID" value="XM_024718580.1"/>
</dbReference>
<protein>
    <submittedName>
        <fullName evidence="4">Mitochondrial carrier family</fullName>
    </submittedName>
</protein>
<dbReference type="OrthoDB" id="204711at2759"/>
<organism evidence="4 5">
    <name type="scientific">Plasmopara halstedii</name>
    <name type="common">Downy mildew of sunflower</name>
    <dbReference type="NCBI Taxonomy" id="4781"/>
    <lineage>
        <taxon>Eukaryota</taxon>
        <taxon>Sar</taxon>
        <taxon>Stramenopiles</taxon>
        <taxon>Oomycota</taxon>
        <taxon>Peronosporomycetes</taxon>
        <taxon>Peronosporales</taxon>
        <taxon>Peronosporaceae</taxon>
        <taxon>Plasmopara</taxon>
    </lineage>
</organism>
<dbReference type="GeneID" id="36399801"/>
<evidence type="ECO:0000256" key="1">
    <source>
        <dbReference type="ARBA" id="ARBA00004141"/>
    </source>
</evidence>
<dbReference type="Gene3D" id="1.50.40.10">
    <property type="entry name" value="Mitochondrial carrier domain"/>
    <property type="match status" value="1"/>
</dbReference>
<dbReference type="InterPro" id="IPR023395">
    <property type="entry name" value="MCP_dom_sf"/>
</dbReference>
<accession>A0A0N7L7N8</accession>
<keyword evidence="3" id="KW-0472">Membrane</keyword>
<dbReference type="Proteomes" id="UP000054928">
    <property type="component" value="Unassembled WGS sequence"/>
</dbReference>
<dbReference type="Pfam" id="PF00153">
    <property type="entry name" value="Mito_carr"/>
    <property type="match status" value="1"/>
</dbReference>
<dbReference type="SUPFAM" id="SSF103506">
    <property type="entry name" value="Mitochondrial carrier"/>
    <property type="match status" value="1"/>
</dbReference>
<comment type="subcellular location">
    <subcellularLocation>
        <location evidence="1">Membrane</location>
        <topology evidence="1">Multi-pass membrane protein</topology>
    </subcellularLocation>
</comment>
<keyword evidence="5" id="KW-1185">Reference proteome</keyword>
<name>A0A0N7L7N8_PLAHL</name>